<organism evidence="1 2">
    <name type="scientific">Rhizopus microsporus</name>
    <dbReference type="NCBI Taxonomy" id="58291"/>
    <lineage>
        <taxon>Eukaryota</taxon>
        <taxon>Fungi</taxon>
        <taxon>Fungi incertae sedis</taxon>
        <taxon>Mucoromycota</taxon>
        <taxon>Mucoromycotina</taxon>
        <taxon>Mucoromycetes</taxon>
        <taxon>Mucorales</taxon>
        <taxon>Mucorineae</taxon>
        <taxon>Rhizopodaceae</taxon>
        <taxon>Rhizopus</taxon>
    </lineage>
</organism>
<name>A0A1X0RP83_RHIZD</name>
<protein>
    <submittedName>
        <fullName evidence="1">Uncharacterized protein</fullName>
    </submittedName>
</protein>
<proteinExistence type="predicted"/>
<evidence type="ECO:0000313" key="1">
    <source>
        <dbReference type="EMBL" id="ORE13774.1"/>
    </source>
</evidence>
<reference evidence="1 2" key="1">
    <citation type="journal article" date="2016" name="Proc. Natl. Acad. Sci. U.S.A.">
        <title>Lipid metabolic changes in an early divergent fungus govern the establishment of a mutualistic symbiosis with endobacteria.</title>
        <authorList>
            <person name="Lastovetsky O.A."/>
            <person name="Gaspar M.L."/>
            <person name="Mondo S.J."/>
            <person name="LaButti K.M."/>
            <person name="Sandor L."/>
            <person name="Grigoriev I.V."/>
            <person name="Henry S.A."/>
            <person name="Pawlowska T.E."/>
        </authorList>
    </citation>
    <scope>NUCLEOTIDE SEQUENCE [LARGE SCALE GENOMIC DNA]</scope>
    <source>
        <strain evidence="1 2">ATCC 11559</strain>
    </source>
</reference>
<gene>
    <name evidence="1" type="ORF">BCV71DRAFT_188554</name>
</gene>
<evidence type="ECO:0000313" key="2">
    <source>
        <dbReference type="Proteomes" id="UP000242381"/>
    </source>
</evidence>
<feature type="non-terminal residue" evidence="1">
    <location>
        <position position="1"/>
    </location>
</feature>
<dbReference type="AlphaFoldDB" id="A0A1X0RP83"/>
<sequence length="59" mass="6531">NSNTVCFSGDTVLKSVNESYTIDYRLGIIINQKFIDIGNIKVGKKKSNSDKTPPTKAIR</sequence>
<dbReference type="Proteomes" id="UP000242381">
    <property type="component" value="Unassembled WGS sequence"/>
</dbReference>
<accession>A0A1X0RP83</accession>
<dbReference type="EMBL" id="KV921511">
    <property type="protein sequence ID" value="ORE13774.1"/>
    <property type="molecule type" value="Genomic_DNA"/>
</dbReference>